<dbReference type="PANTHER" id="PTHR11596:SF83">
    <property type="entry name" value="ALKALINE PHOSPHATASE 4"/>
    <property type="match status" value="1"/>
</dbReference>
<keyword evidence="9 14" id="KW-0460">Magnesium</keyword>
<sequence>MNNFGLYLIVSLCLKSFIHCAVVKDNFRRFPPATEEKLLQQDRDYWWQYGTEQLQRVLEENERQRRNVAKNVIIFIGDGMGISTITAARIYKGQREYGKMGEEHCLNFENFPNVGLVKTYTVDKQVPDSAATATSIFSGIKTRYKMLGLDQTNYGDIFNPITYEEGKLEGIMKWAQDAGKDTGIVTTTRITHATPAATYANINHRDWECDSKVPPEYRSQVKDIPRQLVEDAPGKNFRVILGGGLQMMGYVYDAQLNECQRTDNLNLTKMWEDAHSTSNAKFVTDNQGLASVDENTEYLLGLFHANHLPFELQRDAGPTGTPSLTDLTAKALQLLRNSQNGYVLLIEGGLIDIAHHKNTARMALSEAAEFDRAIEYALNETNPDETLILVTADHSHGFTISGYPKRGNDILGLGNETAKENTYYTAAYVNGPGFNYHFVPNKSHPWIDVSDDENLYSNPFYVHRGAAYLKDETHGGEDVAVFATGPGSQLIRGVFEQNYLAHVVSHAACIGPHATLNEYCNDITESYYKSNGVPRTMSFHVLCISVVVKFMILFNNF</sequence>
<evidence type="ECO:0000256" key="16">
    <source>
        <dbReference type="RuleBase" id="RU003947"/>
    </source>
</evidence>
<dbReference type="EC" id="3.1.3.1" evidence="3 16"/>
<evidence type="ECO:0000256" key="1">
    <source>
        <dbReference type="ARBA" id="ARBA00004609"/>
    </source>
</evidence>
<evidence type="ECO:0000256" key="8">
    <source>
        <dbReference type="ARBA" id="ARBA00022833"/>
    </source>
</evidence>
<comment type="cofactor">
    <cofactor evidence="14">
        <name>Zn(2+)</name>
        <dbReference type="ChEBI" id="CHEBI:29105"/>
    </cofactor>
    <text evidence="14">Binds 2 Zn(2+) ions.</text>
</comment>
<dbReference type="InterPro" id="IPR017850">
    <property type="entry name" value="Alkaline_phosphatase_core_sf"/>
</dbReference>
<comment type="subcellular location">
    <subcellularLocation>
        <location evidence="1">Cell membrane</location>
        <topology evidence="1">Lipid-anchor</topology>
        <topology evidence="1">GPI-anchor</topology>
    </subcellularLocation>
</comment>
<feature type="binding site" evidence="14">
    <location>
        <position position="393"/>
    </location>
    <ligand>
        <name>Zn(2+)</name>
        <dbReference type="ChEBI" id="CHEBI:29105"/>
        <label>2</label>
    </ligand>
</feature>
<dbReference type="Gene3D" id="3.40.720.10">
    <property type="entry name" value="Alkaline Phosphatase, subunit A"/>
    <property type="match status" value="1"/>
</dbReference>
<dbReference type="SMART" id="SM00098">
    <property type="entry name" value="alkPPc"/>
    <property type="match status" value="1"/>
</dbReference>
<keyword evidence="12" id="KW-0449">Lipoprotein</keyword>
<dbReference type="FunFam" id="3.40.720.10:FF:000008">
    <property type="entry name" value="Alkaline phosphatase"/>
    <property type="match status" value="1"/>
</dbReference>
<organism evidence="18 19">
    <name type="scientific">Agrilus planipennis</name>
    <name type="common">Emerald ash borer</name>
    <name type="synonym">Agrilus marcopoli</name>
    <dbReference type="NCBI Taxonomy" id="224129"/>
    <lineage>
        <taxon>Eukaryota</taxon>
        <taxon>Metazoa</taxon>
        <taxon>Ecdysozoa</taxon>
        <taxon>Arthropoda</taxon>
        <taxon>Hexapoda</taxon>
        <taxon>Insecta</taxon>
        <taxon>Pterygota</taxon>
        <taxon>Neoptera</taxon>
        <taxon>Endopterygota</taxon>
        <taxon>Coleoptera</taxon>
        <taxon>Polyphaga</taxon>
        <taxon>Elateriformia</taxon>
        <taxon>Buprestoidea</taxon>
        <taxon>Buprestidae</taxon>
        <taxon>Agrilinae</taxon>
        <taxon>Agrilus</taxon>
    </lineage>
</organism>
<gene>
    <name evidence="19" type="primary">LOC108741613</name>
</gene>
<feature type="binding site" evidence="14">
    <location>
        <position position="356"/>
    </location>
    <ligand>
        <name>Zn(2+)</name>
        <dbReference type="ChEBI" id="CHEBI:29105"/>
        <label>2</label>
    </ligand>
</feature>
<feature type="binding site" evidence="14">
    <location>
        <position position="194"/>
    </location>
    <ligand>
        <name>Mg(2+)</name>
        <dbReference type="ChEBI" id="CHEBI:18420"/>
    </ligand>
</feature>
<keyword evidence="6 14" id="KW-0479">Metal-binding</keyword>
<evidence type="ECO:0000256" key="14">
    <source>
        <dbReference type="PIRSR" id="PIRSR601952-2"/>
    </source>
</evidence>
<accession>A0A1W4XGQ6</accession>
<keyword evidence="18" id="KW-1185">Reference proteome</keyword>
<dbReference type="FunCoup" id="A0A1W4XGQ6">
    <property type="interactions" value="119"/>
</dbReference>
<dbReference type="InterPro" id="IPR001952">
    <property type="entry name" value="Alkaline_phosphatase"/>
</dbReference>
<dbReference type="PANTHER" id="PTHR11596">
    <property type="entry name" value="ALKALINE PHOSPHATASE"/>
    <property type="match status" value="1"/>
</dbReference>
<dbReference type="GO" id="GO:0046872">
    <property type="term" value="F:metal ion binding"/>
    <property type="evidence" value="ECO:0007669"/>
    <property type="project" value="UniProtKB-KW"/>
</dbReference>
<dbReference type="OrthoDB" id="5818554at2759"/>
<protein>
    <recommendedName>
        <fullName evidence="3 16">Alkaline phosphatase</fullName>
        <ecNumber evidence="3 16">3.1.3.1</ecNumber>
    </recommendedName>
</protein>
<comment type="catalytic activity">
    <reaction evidence="16">
        <text>a phosphate monoester + H2O = an alcohol + phosphate</text>
        <dbReference type="Rhea" id="RHEA:15017"/>
        <dbReference type="ChEBI" id="CHEBI:15377"/>
        <dbReference type="ChEBI" id="CHEBI:30879"/>
        <dbReference type="ChEBI" id="CHEBI:43474"/>
        <dbReference type="ChEBI" id="CHEBI:67140"/>
        <dbReference type="EC" id="3.1.3.1"/>
    </reaction>
</comment>
<evidence type="ECO:0000256" key="10">
    <source>
        <dbReference type="ARBA" id="ARBA00023136"/>
    </source>
</evidence>
<feature type="binding site" evidence="14">
    <location>
        <position position="474"/>
    </location>
    <ligand>
        <name>Zn(2+)</name>
        <dbReference type="ChEBI" id="CHEBI:29105"/>
        <label>2</label>
    </ligand>
</feature>
<feature type="signal peptide" evidence="17">
    <location>
        <begin position="1"/>
        <end position="20"/>
    </location>
</feature>
<dbReference type="PROSITE" id="PS00123">
    <property type="entry name" value="ALKALINE_PHOSPHATASE"/>
    <property type="match status" value="1"/>
</dbReference>
<dbReference type="STRING" id="224129.A0A1W4XGQ6"/>
<keyword evidence="8 14" id="KW-0862">Zinc</keyword>
<keyword evidence="10" id="KW-0472">Membrane</keyword>
<dbReference type="AlphaFoldDB" id="A0A1W4XGQ6"/>
<evidence type="ECO:0000256" key="15">
    <source>
        <dbReference type="RuleBase" id="RU003946"/>
    </source>
</evidence>
<evidence type="ECO:0000256" key="5">
    <source>
        <dbReference type="ARBA" id="ARBA00022622"/>
    </source>
</evidence>
<dbReference type="Pfam" id="PF00245">
    <property type="entry name" value="Alk_phosphatase"/>
    <property type="match status" value="1"/>
</dbReference>
<evidence type="ECO:0000256" key="13">
    <source>
        <dbReference type="PIRSR" id="PIRSR601952-1"/>
    </source>
</evidence>
<evidence type="ECO:0000256" key="4">
    <source>
        <dbReference type="ARBA" id="ARBA00022475"/>
    </source>
</evidence>
<feature type="binding site" evidence="14">
    <location>
        <position position="352"/>
    </location>
    <ligand>
        <name>Zn(2+)</name>
        <dbReference type="ChEBI" id="CHEBI:29105"/>
        <label>2</label>
    </ligand>
</feature>
<evidence type="ECO:0000313" key="19">
    <source>
        <dbReference type="RefSeq" id="XP_018331967.1"/>
    </source>
</evidence>
<keyword evidence="11" id="KW-0325">Glycoprotein</keyword>
<reference evidence="19" key="1">
    <citation type="submission" date="2025-08" db="UniProtKB">
        <authorList>
            <consortium name="RefSeq"/>
        </authorList>
    </citation>
    <scope>IDENTIFICATION</scope>
    <source>
        <tissue evidence="19">Entire body</tissue>
    </source>
</reference>
<keyword evidence="17" id="KW-0732">Signal</keyword>
<evidence type="ECO:0000256" key="3">
    <source>
        <dbReference type="ARBA" id="ARBA00012647"/>
    </source>
</evidence>
<dbReference type="SUPFAM" id="SSF53649">
    <property type="entry name" value="Alkaline phosphatase-like"/>
    <property type="match status" value="1"/>
</dbReference>
<comment type="similarity">
    <text evidence="2 15">Belongs to the alkaline phosphatase family.</text>
</comment>
<evidence type="ECO:0000256" key="2">
    <source>
        <dbReference type="ARBA" id="ARBA00005984"/>
    </source>
</evidence>
<feature type="chain" id="PRO_5010696329" description="Alkaline phosphatase" evidence="17">
    <location>
        <begin position="21"/>
        <end position="557"/>
    </location>
</feature>
<name>A0A1W4XGQ6_AGRPL</name>
<evidence type="ECO:0000256" key="9">
    <source>
        <dbReference type="ARBA" id="ARBA00022842"/>
    </source>
</evidence>
<keyword evidence="4" id="KW-1003">Cell membrane</keyword>
<keyword evidence="5" id="KW-0336">GPI-anchor</keyword>
<dbReference type="InParanoid" id="A0A1W4XGQ6"/>
<dbReference type="GeneID" id="108741613"/>
<dbReference type="KEGG" id="apln:108741613"/>
<evidence type="ECO:0000256" key="12">
    <source>
        <dbReference type="ARBA" id="ARBA00023288"/>
    </source>
</evidence>
<dbReference type="RefSeq" id="XP_018331967.1">
    <property type="nucleotide sequence ID" value="XM_018476465.1"/>
</dbReference>
<dbReference type="Proteomes" id="UP000192223">
    <property type="component" value="Unplaced"/>
</dbReference>
<dbReference type="GO" id="GO:0005886">
    <property type="term" value="C:plasma membrane"/>
    <property type="evidence" value="ECO:0007669"/>
    <property type="project" value="UniProtKB-SubCell"/>
</dbReference>
<feature type="binding site" evidence="14">
    <location>
        <position position="192"/>
    </location>
    <ligand>
        <name>Mg(2+)</name>
        <dbReference type="ChEBI" id="CHEBI:18420"/>
    </ligand>
</feature>
<feature type="binding site" evidence="14">
    <location>
        <position position="78"/>
    </location>
    <ligand>
        <name>Mg(2+)</name>
        <dbReference type="ChEBI" id="CHEBI:18420"/>
    </ligand>
</feature>
<dbReference type="GO" id="GO:0098552">
    <property type="term" value="C:side of membrane"/>
    <property type="evidence" value="ECO:0007669"/>
    <property type="project" value="UniProtKB-KW"/>
</dbReference>
<dbReference type="GO" id="GO:0004035">
    <property type="term" value="F:alkaline phosphatase activity"/>
    <property type="evidence" value="ECO:0007669"/>
    <property type="project" value="UniProtKB-EC"/>
</dbReference>
<comment type="cofactor">
    <cofactor evidence="14">
        <name>Mg(2+)</name>
        <dbReference type="ChEBI" id="CHEBI:18420"/>
    </cofactor>
    <text evidence="14">Binds 1 Mg(2+) ion.</text>
</comment>
<evidence type="ECO:0000256" key="11">
    <source>
        <dbReference type="ARBA" id="ARBA00023180"/>
    </source>
</evidence>
<proteinExistence type="inferred from homology"/>
<evidence type="ECO:0000256" key="7">
    <source>
        <dbReference type="ARBA" id="ARBA00022801"/>
    </source>
</evidence>
<feature type="binding site" evidence="14">
    <location>
        <position position="347"/>
    </location>
    <ligand>
        <name>Mg(2+)</name>
        <dbReference type="ChEBI" id="CHEBI:18420"/>
    </ligand>
</feature>
<keyword evidence="7 16" id="KW-0378">Hydrolase</keyword>
<evidence type="ECO:0000313" key="18">
    <source>
        <dbReference type="Proteomes" id="UP000192223"/>
    </source>
</evidence>
<evidence type="ECO:0000256" key="6">
    <source>
        <dbReference type="ARBA" id="ARBA00022723"/>
    </source>
</evidence>
<dbReference type="InterPro" id="IPR018299">
    <property type="entry name" value="Alkaline_phosphatase_AS"/>
</dbReference>
<dbReference type="CDD" id="cd16012">
    <property type="entry name" value="ALP"/>
    <property type="match status" value="1"/>
</dbReference>
<evidence type="ECO:0000256" key="17">
    <source>
        <dbReference type="SAM" id="SignalP"/>
    </source>
</evidence>
<feature type="binding site" evidence="14">
    <location>
        <position position="78"/>
    </location>
    <ligand>
        <name>Zn(2+)</name>
        <dbReference type="ChEBI" id="CHEBI:29105"/>
        <label>2</label>
    </ligand>
</feature>
<feature type="active site" description="Phosphoserine intermediate" evidence="13">
    <location>
        <position position="129"/>
    </location>
</feature>
<dbReference type="PRINTS" id="PR00113">
    <property type="entry name" value="ALKPHPHTASE"/>
</dbReference>
<feature type="binding site" evidence="14">
    <location>
        <position position="394"/>
    </location>
    <ligand>
        <name>Zn(2+)</name>
        <dbReference type="ChEBI" id="CHEBI:29105"/>
        <label>2</label>
    </ligand>
</feature>